<dbReference type="Pfam" id="PF05033">
    <property type="entry name" value="Pre-SET"/>
    <property type="match status" value="1"/>
</dbReference>
<evidence type="ECO:0000259" key="9">
    <source>
        <dbReference type="PROSITE" id="PS51015"/>
    </source>
</evidence>
<keyword evidence="4 5" id="KW-0539">Nucleus</keyword>
<keyword evidence="11" id="KW-1185">Reference proteome</keyword>
<feature type="domain" description="YDG" evidence="9">
    <location>
        <begin position="272"/>
        <end position="419"/>
    </location>
</feature>
<gene>
    <name evidence="10" type="ORF">LVIROSA_LOCUS6180</name>
</gene>
<feature type="region of interest" description="Disordered" evidence="6">
    <location>
        <begin position="36"/>
        <end position="133"/>
    </location>
</feature>
<comment type="subcellular location">
    <subcellularLocation>
        <location evidence="1">Chromosome</location>
    </subcellularLocation>
    <subcellularLocation>
        <location evidence="5">Nucleus</location>
    </subcellularLocation>
</comment>
<dbReference type="PROSITE" id="PS50867">
    <property type="entry name" value="PRE_SET"/>
    <property type="match status" value="1"/>
</dbReference>
<dbReference type="SMART" id="SM00466">
    <property type="entry name" value="SRA"/>
    <property type="match status" value="1"/>
</dbReference>
<evidence type="ECO:0000256" key="5">
    <source>
        <dbReference type="PROSITE-ProRule" id="PRU00358"/>
    </source>
</evidence>
<feature type="domain" description="Pre-SET" evidence="8">
    <location>
        <begin position="493"/>
        <end position="553"/>
    </location>
</feature>
<name>A0AAU9LXJ1_9ASTR</name>
<dbReference type="PANTHER" id="PTHR45660:SF13">
    <property type="entry name" value="HISTONE-LYSINE N-METHYLTRANSFERASE SETMAR"/>
    <property type="match status" value="1"/>
</dbReference>
<proteinExistence type="predicted"/>
<comment type="caution">
    <text evidence="10">The sequence shown here is derived from an EMBL/GenBank/DDBJ whole genome shotgun (WGS) entry which is preliminary data.</text>
</comment>
<dbReference type="InterPro" id="IPR051357">
    <property type="entry name" value="H3K9_HMTase_SUVAR3-9"/>
</dbReference>
<dbReference type="EMBL" id="CAKMRJ010000113">
    <property type="protein sequence ID" value="CAH1418595.1"/>
    <property type="molecule type" value="Genomic_DNA"/>
</dbReference>
<dbReference type="GO" id="GO:0008270">
    <property type="term" value="F:zinc ion binding"/>
    <property type="evidence" value="ECO:0007669"/>
    <property type="project" value="InterPro"/>
</dbReference>
<evidence type="ECO:0000313" key="10">
    <source>
        <dbReference type="EMBL" id="CAH1418595.1"/>
    </source>
</evidence>
<dbReference type="GO" id="GO:0003690">
    <property type="term" value="F:double-stranded DNA binding"/>
    <property type="evidence" value="ECO:0007669"/>
    <property type="project" value="TreeGrafter"/>
</dbReference>
<dbReference type="SMART" id="SM00317">
    <property type="entry name" value="SET"/>
    <property type="match status" value="1"/>
</dbReference>
<dbReference type="InterPro" id="IPR003105">
    <property type="entry name" value="SRA_YDG"/>
</dbReference>
<evidence type="ECO:0000256" key="3">
    <source>
        <dbReference type="ARBA" id="ARBA00022853"/>
    </source>
</evidence>
<feature type="domain" description="SET" evidence="7">
    <location>
        <begin position="556"/>
        <end position="685"/>
    </location>
</feature>
<evidence type="ECO:0000313" key="11">
    <source>
        <dbReference type="Proteomes" id="UP001157418"/>
    </source>
</evidence>
<feature type="compositionally biased region" description="Polar residues" evidence="6">
    <location>
        <begin position="71"/>
        <end position="82"/>
    </location>
</feature>
<protein>
    <recommendedName>
        <fullName evidence="12">Histone-lysine N-methyltransferase, H3 lysine-9 specific SUVH1</fullName>
    </recommendedName>
</protein>
<keyword evidence="2" id="KW-0158">Chromosome</keyword>
<keyword evidence="3" id="KW-0156">Chromatin regulator</keyword>
<evidence type="ECO:0000256" key="4">
    <source>
        <dbReference type="ARBA" id="ARBA00023242"/>
    </source>
</evidence>
<sequence length="744" mass="81831">MEDSLGSDSVPSGPIDKNKVFSIKPLRCLVPIFPSQGGSGPSSTQQSPFAFVSPTGPFPPGAAQFFPFVSPTPNESPNQRQGASVPDNGKSYAIPSPVPLNSFRTPISAPPDNGAKGTPTTMTTTAPTTTRRSSKNVIPYDEGYTQSDGYENGFTIDTEDSGDAIKRKRKIRKTVKGAQAVAVSSSEVDIDPLVNHILKSFRLLEIDTILQADSNHELVQRVVLVYNLLRRKITQLDDAKGVIPGISRRADLRSGTILMNKGARVNTKRRVGPVPGVDIGDVFFFRMELCLVGLHAPIMAGIDYLSFKVSGDEEPIAVSIVSAGGYEDEEDDGEVIIYSGQGGVQRSDKLLMDQKLERGNLALEKSLHRGNEVRVVRGLKDGTSATGKVYVYDGLYKIHESWIEKGKSGCNVFKYKLIRVSGQPEGFMLWKSIQQWRDGVTARVGVILPDLTSGAENLPICLVNDVDSEKGPAYFTYLPSLKYGKPYGTSKSLSCRCSNGCQPSTPCPCVEKNNGYLPYSSTGILLSHNLIVHECGPSCLCPPSCRNRVSQTGLKLRLEVFRTKNKGWGLRSWDPIRAGAFICEYAGEVITESGIDSDDNYVFDAGRVFDPLELVPTDEPVKIPFPLVVSAKNKGNVGRFMNHSCSPNVYWQPIMRENEEESYLHVGLYAIKHIAPLQELTLFLLARLRGVKMKMKMNHEYECCLSCKRVEIIRFVFYAEIRKDPPLKSESTGAVLDMLFGFIN</sequence>
<reference evidence="10 11" key="1">
    <citation type="submission" date="2022-01" db="EMBL/GenBank/DDBJ databases">
        <authorList>
            <person name="Xiong W."/>
            <person name="Schranz E."/>
        </authorList>
    </citation>
    <scope>NUCLEOTIDE SEQUENCE [LARGE SCALE GENOMIC DNA]</scope>
</reference>
<dbReference type="GO" id="GO:0005634">
    <property type="term" value="C:nucleus"/>
    <property type="evidence" value="ECO:0007669"/>
    <property type="project" value="UniProtKB-SubCell"/>
</dbReference>
<dbReference type="InterPro" id="IPR025794">
    <property type="entry name" value="H3-K9-MeTrfase_plant"/>
</dbReference>
<dbReference type="FunFam" id="2.30.280.10:FF:000003">
    <property type="entry name" value="Histone-lysine N-methyltransferase, H3 lysine-9 specific SUVH5"/>
    <property type="match status" value="1"/>
</dbReference>
<evidence type="ECO:0000256" key="6">
    <source>
        <dbReference type="SAM" id="MobiDB-lite"/>
    </source>
</evidence>
<evidence type="ECO:0000259" key="8">
    <source>
        <dbReference type="PROSITE" id="PS50867"/>
    </source>
</evidence>
<dbReference type="InterPro" id="IPR046341">
    <property type="entry name" value="SET_dom_sf"/>
</dbReference>
<dbReference type="SUPFAM" id="SSF88697">
    <property type="entry name" value="PUA domain-like"/>
    <property type="match status" value="1"/>
</dbReference>
<dbReference type="Gene3D" id="2.170.270.10">
    <property type="entry name" value="SET domain"/>
    <property type="match status" value="1"/>
</dbReference>
<dbReference type="SMART" id="SM00468">
    <property type="entry name" value="PreSET"/>
    <property type="match status" value="1"/>
</dbReference>
<dbReference type="InterPro" id="IPR036987">
    <property type="entry name" value="SRA-YDG_sf"/>
</dbReference>
<dbReference type="Proteomes" id="UP001157418">
    <property type="component" value="Unassembled WGS sequence"/>
</dbReference>
<evidence type="ECO:0000256" key="2">
    <source>
        <dbReference type="ARBA" id="ARBA00022454"/>
    </source>
</evidence>
<feature type="compositionally biased region" description="Low complexity" evidence="6">
    <location>
        <begin position="118"/>
        <end position="130"/>
    </location>
</feature>
<dbReference type="InterPro" id="IPR001214">
    <property type="entry name" value="SET_dom"/>
</dbReference>
<dbReference type="Pfam" id="PF02182">
    <property type="entry name" value="SAD_SRA"/>
    <property type="match status" value="1"/>
</dbReference>
<dbReference type="InterPro" id="IPR015947">
    <property type="entry name" value="PUA-like_sf"/>
</dbReference>
<evidence type="ECO:0000256" key="1">
    <source>
        <dbReference type="ARBA" id="ARBA00004286"/>
    </source>
</evidence>
<accession>A0AAU9LXJ1</accession>
<evidence type="ECO:0008006" key="12">
    <source>
        <dbReference type="Google" id="ProtNLM"/>
    </source>
</evidence>
<dbReference type="GO" id="GO:0005694">
    <property type="term" value="C:chromosome"/>
    <property type="evidence" value="ECO:0007669"/>
    <property type="project" value="UniProtKB-SubCell"/>
</dbReference>
<dbReference type="GO" id="GO:0042054">
    <property type="term" value="F:histone methyltransferase activity"/>
    <property type="evidence" value="ECO:0007669"/>
    <property type="project" value="InterPro"/>
</dbReference>
<dbReference type="PANTHER" id="PTHR45660">
    <property type="entry name" value="HISTONE-LYSINE N-METHYLTRANSFERASE SETMAR"/>
    <property type="match status" value="1"/>
</dbReference>
<dbReference type="PROSITE" id="PS51015">
    <property type="entry name" value="YDG"/>
    <property type="match status" value="1"/>
</dbReference>
<dbReference type="SUPFAM" id="SSF82199">
    <property type="entry name" value="SET domain"/>
    <property type="match status" value="1"/>
</dbReference>
<dbReference type="Gene3D" id="2.30.280.10">
    <property type="entry name" value="SRA-YDG"/>
    <property type="match status" value="1"/>
</dbReference>
<organism evidence="10 11">
    <name type="scientific">Lactuca virosa</name>
    <dbReference type="NCBI Taxonomy" id="75947"/>
    <lineage>
        <taxon>Eukaryota</taxon>
        <taxon>Viridiplantae</taxon>
        <taxon>Streptophyta</taxon>
        <taxon>Embryophyta</taxon>
        <taxon>Tracheophyta</taxon>
        <taxon>Spermatophyta</taxon>
        <taxon>Magnoliopsida</taxon>
        <taxon>eudicotyledons</taxon>
        <taxon>Gunneridae</taxon>
        <taxon>Pentapetalae</taxon>
        <taxon>asterids</taxon>
        <taxon>campanulids</taxon>
        <taxon>Asterales</taxon>
        <taxon>Asteraceae</taxon>
        <taxon>Cichorioideae</taxon>
        <taxon>Cichorieae</taxon>
        <taxon>Lactucinae</taxon>
        <taxon>Lactuca</taxon>
    </lineage>
</organism>
<dbReference type="AlphaFoldDB" id="A0AAU9LXJ1"/>
<dbReference type="InterPro" id="IPR007728">
    <property type="entry name" value="Pre-SET_dom"/>
</dbReference>
<dbReference type="PROSITE" id="PS50280">
    <property type="entry name" value="SET"/>
    <property type="match status" value="1"/>
</dbReference>
<evidence type="ECO:0000259" key="7">
    <source>
        <dbReference type="PROSITE" id="PS50280"/>
    </source>
</evidence>
<dbReference type="PROSITE" id="PS51575">
    <property type="entry name" value="SAM_MT43_SUVAR39_2"/>
    <property type="match status" value="1"/>
</dbReference>
<dbReference type="Pfam" id="PF00856">
    <property type="entry name" value="SET"/>
    <property type="match status" value="1"/>
</dbReference>